<dbReference type="KEGG" id="kmr:108240945"/>
<dbReference type="Gene3D" id="3.10.450.10">
    <property type="match status" value="2"/>
</dbReference>
<dbReference type="AlphaFoldDB" id="A0A3Q3BF98"/>
<evidence type="ECO:0000256" key="2">
    <source>
        <dbReference type="ARBA" id="ARBA00022690"/>
    </source>
</evidence>
<dbReference type="FunFam" id="3.10.450.10:FF:000007">
    <property type="entry name" value="latexin"/>
    <property type="match status" value="1"/>
</dbReference>
<evidence type="ECO:0000256" key="5">
    <source>
        <dbReference type="SAM" id="SignalP"/>
    </source>
</evidence>
<sequence length="265" mass="29413">MGPKSVVVLAAFLTAAIGPRAGSEVNEGRASALEDAAERAMAARQLNPHHYEARRAAQVVPLYLNTRHGSPFRLFGLQTVHAATVEDVGDSGRRYQLEMSVQEIITETTEKCSAEVFFPGEGKQPSPPQVKVSPLTELLRVDAKAEEEALYQRYRTKDPPLSAQYLPDSHGRLDPDMKPFWHLCIVASSFVMLSESTEGTLYNMAQVASITQLPTENEQLKFDGLVLLHDMVSQEIPRWKLLFTWSPAGGVTVLQMEQQPRCPHC</sequence>
<dbReference type="RefSeq" id="XP_017280249.1">
    <property type="nucleotide sequence ID" value="XM_017424760.3"/>
</dbReference>
<dbReference type="PANTHER" id="PTHR28591">
    <property type="entry name" value="LATEXIN"/>
    <property type="match status" value="1"/>
</dbReference>
<evidence type="ECO:0000256" key="3">
    <source>
        <dbReference type="ARBA" id="ARBA00022737"/>
    </source>
</evidence>
<dbReference type="STRING" id="37003.ENSKMAP00000028061"/>
<feature type="chain" id="PRO_5018774664" evidence="5">
    <location>
        <begin position="23"/>
        <end position="265"/>
    </location>
</feature>
<dbReference type="GeneID" id="108240945"/>
<comment type="similarity">
    <text evidence="1 4">Belongs to the protease inhibitor I47 (latexin) family.</text>
</comment>
<dbReference type="Pfam" id="PF06907">
    <property type="entry name" value="LXN"/>
    <property type="match status" value="1"/>
</dbReference>
<evidence type="ECO:0000256" key="1">
    <source>
        <dbReference type="ARBA" id="ARBA00010083"/>
    </source>
</evidence>
<proteinExistence type="inferred from homology"/>
<dbReference type="Ensembl" id="ENSKMAT00000028414.1">
    <property type="protein sequence ID" value="ENSKMAP00000028061.1"/>
    <property type="gene ID" value="ENSKMAG00000020826.1"/>
</dbReference>
<evidence type="ECO:0000313" key="7">
    <source>
        <dbReference type="Ensembl" id="ENSKMAP00000028061.1"/>
    </source>
</evidence>
<name>A0A3Q3BF98_KRYMA</name>
<dbReference type="InterPro" id="IPR009684">
    <property type="entry name" value="Latexin"/>
</dbReference>
<dbReference type="OrthoDB" id="8898327at2759"/>
<dbReference type="PROSITE" id="PS52033">
    <property type="entry name" value="CYSTATIN_LXN"/>
    <property type="match status" value="2"/>
</dbReference>
<dbReference type="GO" id="GO:0005615">
    <property type="term" value="C:extracellular space"/>
    <property type="evidence" value="ECO:0007669"/>
    <property type="project" value="TreeGrafter"/>
</dbReference>
<keyword evidence="5" id="KW-0732">Signal</keyword>
<evidence type="ECO:0000259" key="6">
    <source>
        <dbReference type="PROSITE" id="PS52033"/>
    </source>
</evidence>
<feature type="signal peptide" evidence="5">
    <location>
        <begin position="1"/>
        <end position="22"/>
    </location>
</feature>
<dbReference type="GO" id="GO:0008191">
    <property type="term" value="F:metalloendopeptidase inhibitor activity"/>
    <property type="evidence" value="ECO:0007669"/>
    <property type="project" value="UniProtKB-UniRule"/>
</dbReference>
<protein>
    <submittedName>
        <fullName evidence="7">Latexin</fullName>
    </submittedName>
</protein>
<dbReference type="SUPFAM" id="SSF54403">
    <property type="entry name" value="Cystatin/monellin"/>
    <property type="match status" value="2"/>
</dbReference>
<feature type="domain" description="Cystatin LXN-type" evidence="6">
    <location>
        <begin position="42"/>
        <end position="140"/>
    </location>
</feature>
<keyword evidence="8" id="KW-1185">Reference proteome</keyword>
<dbReference type="Proteomes" id="UP000264800">
    <property type="component" value="Unplaced"/>
</dbReference>
<organism evidence="7 8">
    <name type="scientific">Kryptolebias marmoratus</name>
    <name type="common">Mangrove killifish</name>
    <name type="synonym">Rivulus marmoratus</name>
    <dbReference type="NCBI Taxonomy" id="37003"/>
    <lineage>
        <taxon>Eukaryota</taxon>
        <taxon>Metazoa</taxon>
        <taxon>Chordata</taxon>
        <taxon>Craniata</taxon>
        <taxon>Vertebrata</taxon>
        <taxon>Euteleostomi</taxon>
        <taxon>Actinopterygii</taxon>
        <taxon>Neopterygii</taxon>
        <taxon>Teleostei</taxon>
        <taxon>Neoteleostei</taxon>
        <taxon>Acanthomorphata</taxon>
        <taxon>Ovalentaria</taxon>
        <taxon>Atherinomorphae</taxon>
        <taxon>Cyprinodontiformes</taxon>
        <taxon>Rivulidae</taxon>
        <taxon>Kryptolebias</taxon>
    </lineage>
</organism>
<evidence type="ECO:0000313" key="8">
    <source>
        <dbReference type="Proteomes" id="UP000264800"/>
    </source>
</evidence>
<dbReference type="CTD" id="56925"/>
<dbReference type="PANTHER" id="PTHR28591:SF1">
    <property type="entry name" value="LATEXIN"/>
    <property type="match status" value="1"/>
</dbReference>
<reference evidence="7" key="1">
    <citation type="submission" date="2025-08" db="UniProtKB">
        <authorList>
            <consortium name="Ensembl"/>
        </authorList>
    </citation>
    <scope>IDENTIFICATION</scope>
</reference>
<keyword evidence="3" id="KW-0677">Repeat</keyword>
<accession>A0A3Q3BF98</accession>
<feature type="domain" description="Cystatin LXN-type" evidence="6">
    <location>
        <begin position="162"/>
        <end position="265"/>
    </location>
</feature>
<dbReference type="GeneTree" id="ENSGT00530000063813"/>
<keyword evidence="2 4" id="KW-0646">Protease inhibitor</keyword>
<dbReference type="InterPro" id="IPR046350">
    <property type="entry name" value="Cystatin_sf"/>
</dbReference>
<dbReference type="InterPro" id="IPR049897">
    <property type="entry name" value="CYSTATIN_LXN"/>
</dbReference>
<dbReference type="OMA" id="MWQNSTE"/>
<evidence type="ECO:0000256" key="4">
    <source>
        <dbReference type="PROSITE-ProRule" id="PRU01377"/>
    </source>
</evidence>
<reference evidence="7" key="2">
    <citation type="submission" date="2025-09" db="UniProtKB">
        <authorList>
            <consortium name="Ensembl"/>
        </authorList>
    </citation>
    <scope>IDENTIFICATION</scope>
</reference>